<organism evidence="7 8">
    <name type="scientific">Pyricularia grisea</name>
    <name type="common">Crabgrass-specific blast fungus</name>
    <name type="synonym">Magnaporthe grisea</name>
    <dbReference type="NCBI Taxonomy" id="148305"/>
    <lineage>
        <taxon>Eukaryota</taxon>
        <taxon>Fungi</taxon>
        <taxon>Dikarya</taxon>
        <taxon>Ascomycota</taxon>
        <taxon>Pezizomycotina</taxon>
        <taxon>Sordariomycetes</taxon>
        <taxon>Sordariomycetidae</taxon>
        <taxon>Magnaporthales</taxon>
        <taxon>Pyriculariaceae</taxon>
        <taxon>Pyricularia</taxon>
    </lineage>
</organism>
<proteinExistence type="inferred from homology"/>
<keyword evidence="7" id="KW-1185">Reference proteome</keyword>
<dbReference type="GO" id="GO:0006086">
    <property type="term" value="P:pyruvate decarboxylation to acetyl-CoA"/>
    <property type="evidence" value="ECO:0007669"/>
    <property type="project" value="InterPro"/>
</dbReference>
<dbReference type="InterPro" id="IPR036625">
    <property type="entry name" value="E3-bd_dom_sf"/>
</dbReference>
<sequence length="442" mass="46797">MASLASLGRLSGRAGQVGGRRIAQVARRDFRTSTAALAAQNFTMPALSPTMTEGNIATWRVKEGDKFQAGDVLLEIETDKATMDVEAQEEGVVMKILQGDGAKAVKVGARIAVLAEEGDDISTLEIPAEDGAGAQESAKEEKPQGSSTYGGGSAPPPNDSVPEQPTKSAAKATGGGKAPKQTYPLLPSVAHLVKEKGLDEAALAEMTPTGPNGRLLKGDVLAYLGTINQKTPVAISEMFEKLSHLDLSNIKIVKPTPPPAKEEIKAAAAETPAPSVPQVQVSLPVSLEAAFRAHRKVYKNLAVNLPLATFIERAADIANEGLPASARKPSTDDLFNDVLGLPQTGHSATRGRYFPMISSPAATVAKPAFSSRHQQSDIIDILSGTATKTKKPVAQPLTEFDVTDADVPLFSLNVPKTEEKRARIFLERIKVVLENEPARLLL</sequence>
<dbReference type="SUPFAM" id="SSF47005">
    <property type="entry name" value="Peripheral subunit-binding domain of 2-oxo acid dehydrogenase complex"/>
    <property type="match status" value="1"/>
</dbReference>
<reference evidence="8" key="1">
    <citation type="journal article" date="2019" name="Mol. Biol. Evol.">
        <title>Blast fungal genomes show frequent chromosomal changes, gene gains and losses, and effector gene turnover.</title>
        <authorList>
            <person name="Gomez Luciano L.B."/>
            <person name="Jason Tsai I."/>
            <person name="Chuma I."/>
            <person name="Tosa Y."/>
            <person name="Chen Y.H."/>
            <person name="Li J.Y."/>
            <person name="Li M.Y."/>
            <person name="Jade Lu M.Y."/>
            <person name="Nakayashiki H."/>
            <person name="Li W.H."/>
        </authorList>
    </citation>
    <scope>NUCLEOTIDE SEQUENCE</scope>
    <source>
        <strain evidence="8">NI907</strain>
    </source>
</reference>
<evidence type="ECO:0000259" key="6">
    <source>
        <dbReference type="PROSITE" id="PS51826"/>
    </source>
</evidence>
<dbReference type="Proteomes" id="UP000515153">
    <property type="component" value="Unplaced"/>
</dbReference>
<dbReference type="PANTHER" id="PTHR23151">
    <property type="entry name" value="DIHYDROLIPOAMIDE ACETYL/SUCCINYL-TRANSFERASE-RELATED"/>
    <property type="match status" value="1"/>
</dbReference>
<evidence type="ECO:0000256" key="3">
    <source>
        <dbReference type="ARBA" id="ARBA00022946"/>
    </source>
</evidence>
<dbReference type="CDD" id="cd06849">
    <property type="entry name" value="lipoyl_domain"/>
    <property type="match status" value="1"/>
</dbReference>
<dbReference type="InterPro" id="IPR045257">
    <property type="entry name" value="E2/Pdx1"/>
</dbReference>
<protein>
    <submittedName>
        <fullName evidence="8">Uncharacterized protein</fullName>
    </submittedName>
</protein>
<dbReference type="PROSITE" id="PS50968">
    <property type="entry name" value="BIOTINYL_LIPOYL"/>
    <property type="match status" value="1"/>
</dbReference>
<dbReference type="AlphaFoldDB" id="A0A6P8B953"/>
<evidence type="ECO:0000256" key="4">
    <source>
        <dbReference type="SAM" id="MobiDB-lite"/>
    </source>
</evidence>
<dbReference type="InterPro" id="IPR000089">
    <property type="entry name" value="Biotin_lipoyl"/>
</dbReference>
<dbReference type="PANTHER" id="PTHR23151:SF82">
    <property type="entry name" value="PYRUVATE DEHYDROGENASE COMPLEX PROTEIN X COMPONENT, MITOCHONDRIAL"/>
    <property type="match status" value="1"/>
</dbReference>
<evidence type="ECO:0000313" key="7">
    <source>
        <dbReference type="Proteomes" id="UP000515153"/>
    </source>
</evidence>
<dbReference type="InterPro" id="IPR003016">
    <property type="entry name" value="2-oxoA_DH_lipoyl-BS"/>
</dbReference>
<evidence type="ECO:0000256" key="1">
    <source>
        <dbReference type="ARBA" id="ARBA00007317"/>
    </source>
</evidence>
<evidence type="ECO:0000313" key="8">
    <source>
        <dbReference type="RefSeq" id="XP_030983727.1"/>
    </source>
</evidence>
<dbReference type="Gene3D" id="2.40.50.100">
    <property type="match status" value="1"/>
</dbReference>
<dbReference type="KEGG" id="pgri:PgNI_04565"/>
<name>A0A6P8B953_PYRGI</name>
<dbReference type="PROSITE" id="PS51826">
    <property type="entry name" value="PSBD"/>
    <property type="match status" value="1"/>
</dbReference>
<reference evidence="8" key="2">
    <citation type="submission" date="2019-10" db="EMBL/GenBank/DDBJ databases">
        <authorList>
            <consortium name="NCBI Genome Project"/>
        </authorList>
    </citation>
    <scope>NUCLEOTIDE SEQUENCE</scope>
    <source>
        <strain evidence="8">NI907</strain>
    </source>
</reference>
<feature type="region of interest" description="Disordered" evidence="4">
    <location>
        <begin position="131"/>
        <end position="183"/>
    </location>
</feature>
<feature type="domain" description="Lipoyl-binding" evidence="5">
    <location>
        <begin position="39"/>
        <end position="115"/>
    </location>
</feature>
<evidence type="ECO:0000259" key="5">
    <source>
        <dbReference type="PROSITE" id="PS50968"/>
    </source>
</evidence>
<keyword evidence="2" id="KW-0450">Lipoyl</keyword>
<dbReference type="RefSeq" id="XP_030983727.1">
    <property type="nucleotide sequence ID" value="XM_031124610.1"/>
</dbReference>
<feature type="domain" description="Peripheral subunit-binding (PSBD)" evidence="6">
    <location>
        <begin position="184"/>
        <end position="224"/>
    </location>
</feature>
<dbReference type="Pfam" id="PF00364">
    <property type="entry name" value="Biotin_lipoyl"/>
    <property type="match status" value="1"/>
</dbReference>
<reference evidence="8" key="3">
    <citation type="submission" date="2025-08" db="UniProtKB">
        <authorList>
            <consortium name="RefSeq"/>
        </authorList>
    </citation>
    <scope>IDENTIFICATION</scope>
    <source>
        <strain evidence="8">NI907</strain>
    </source>
</reference>
<dbReference type="PROSITE" id="PS00189">
    <property type="entry name" value="LIPOYL"/>
    <property type="match status" value="1"/>
</dbReference>
<gene>
    <name evidence="8" type="ORF">PgNI_04565</name>
</gene>
<dbReference type="InterPro" id="IPR011053">
    <property type="entry name" value="Single_hybrid_motif"/>
</dbReference>
<dbReference type="Pfam" id="PF02817">
    <property type="entry name" value="E3_binding"/>
    <property type="match status" value="1"/>
</dbReference>
<dbReference type="InterPro" id="IPR004167">
    <property type="entry name" value="PSBD"/>
</dbReference>
<dbReference type="Gene3D" id="4.10.320.10">
    <property type="entry name" value="E3-binding domain"/>
    <property type="match status" value="1"/>
</dbReference>
<dbReference type="SUPFAM" id="SSF51230">
    <property type="entry name" value="Single hybrid motif"/>
    <property type="match status" value="1"/>
</dbReference>
<dbReference type="GO" id="GO:0004742">
    <property type="term" value="F:dihydrolipoyllysine-residue acetyltransferase activity"/>
    <property type="evidence" value="ECO:0007669"/>
    <property type="project" value="TreeGrafter"/>
</dbReference>
<keyword evidence="3" id="KW-0809">Transit peptide</keyword>
<dbReference type="GO" id="GO:0045254">
    <property type="term" value="C:pyruvate dehydrogenase complex"/>
    <property type="evidence" value="ECO:0007669"/>
    <property type="project" value="InterPro"/>
</dbReference>
<accession>A0A6P8B953</accession>
<dbReference type="FunFam" id="2.40.50.100:FF:000010">
    <property type="entry name" value="Acetyltransferase component of pyruvate dehydrogenase complex"/>
    <property type="match status" value="1"/>
</dbReference>
<evidence type="ECO:0000256" key="2">
    <source>
        <dbReference type="ARBA" id="ARBA00022823"/>
    </source>
</evidence>
<comment type="similarity">
    <text evidence="1">Belongs to the 2-oxoacid dehydrogenase family.</text>
</comment>
<dbReference type="GeneID" id="41959519"/>